<reference evidence="1" key="1">
    <citation type="submission" date="2020-03" db="EMBL/GenBank/DDBJ databases">
        <title>The deep terrestrial virosphere.</title>
        <authorList>
            <person name="Holmfeldt K."/>
            <person name="Nilsson E."/>
            <person name="Simone D."/>
            <person name="Lopez-Fernandez M."/>
            <person name="Wu X."/>
            <person name="de Brujin I."/>
            <person name="Lundin D."/>
            <person name="Andersson A."/>
            <person name="Bertilsson S."/>
            <person name="Dopson M."/>
        </authorList>
    </citation>
    <scope>NUCLEOTIDE SEQUENCE</scope>
    <source>
        <strain evidence="1">MM171B01249</strain>
    </source>
</reference>
<accession>A0A6M3M5A2</accession>
<gene>
    <name evidence="1" type="ORF">MM171B01249_0008</name>
</gene>
<sequence length="150" mass="16911">MTLGGTILDYLQANWGAGISPALSEIIFHESWFDAKKGMGPLAQITVTDFIRPVGQMFTTGCTLYSRTYPRFLVNCWYREPRGELGTLNMGSIDAMRNEVIRVVQAGWRLIFAGAGRICIPLDEGRPLHELIVTPRIMRYEITLMATRDL</sequence>
<name>A0A6M3M5A2_9ZZZZ</name>
<proteinExistence type="predicted"/>
<dbReference type="EMBL" id="MT143786">
    <property type="protein sequence ID" value="QJB02478.1"/>
    <property type="molecule type" value="Genomic_DNA"/>
</dbReference>
<dbReference type="AlphaFoldDB" id="A0A6M3M5A2"/>
<evidence type="ECO:0000313" key="1">
    <source>
        <dbReference type="EMBL" id="QJB02478.1"/>
    </source>
</evidence>
<protein>
    <submittedName>
        <fullName evidence="1">Uncharacterized protein</fullName>
    </submittedName>
</protein>
<organism evidence="1">
    <name type="scientific">viral metagenome</name>
    <dbReference type="NCBI Taxonomy" id="1070528"/>
    <lineage>
        <taxon>unclassified sequences</taxon>
        <taxon>metagenomes</taxon>
        <taxon>organismal metagenomes</taxon>
    </lineage>
</organism>